<evidence type="ECO:0000313" key="1">
    <source>
        <dbReference type="EMBL" id="EDV06453.1"/>
    </source>
</evidence>
<dbReference type="Proteomes" id="UP000004596">
    <property type="component" value="Unassembled WGS sequence"/>
</dbReference>
<reference evidence="1 2" key="1">
    <citation type="submission" date="2008-04" db="EMBL/GenBank/DDBJ databases">
        <title>Draft genome sequence of Bacteroides intestinalis (DSM 17393).</title>
        <authorList>
            <person name="Sudarsanam P."/>
            <person name="Ley R."/>
            <person name="Guruge J."/>
            <person name="Turnbaugh P.J."/>
            <person name="Mahowald M."/>
            <person name="Liep D."/>
            <person name="Gordon J."/>
        </authorList>
    </citation>
    <scope>NUCLEOTIDE SEQUENCE [LARGE SCALE GENOMIC DNA]</scope>
    <source>
        <strain evidence="1 2">DSM 17393</strain>
    </source>
</reference>
<dbReference type="EMBL" id="ABJL02000007">
    <property type="protein sequence ID" value="EDV06453.1"/>
    <property type="molecule type" value="Genomic_DNA"/>
</dbReference>
<reference evidence="1 2" key="2">
    <citation type="submission" date="2008-04" db="EMBL/GenBank/DDBJ databases">
        <authorList>
            <person name="Fulton L."/>
            <person name="Clifton S."/>
            <person name="Fulton B."/>
            <person name="Xu J."/>
            <person name="Minx P."/>
            <person name="Pepin K.H."/>
            <person name="Johnson M."/>
            <person name="Thiruvilangam P."/>
            <person name="Bhonagiri V."/>
            <person name="Nash W.E."/>
            <person name="Mardis E.R."/>
            <person name="Wilson R.K."/>
        </authorList>
    </citation>
    <scope>NUCLEOTIDE SEQUENCE [LARGE SCALE GENOMIC DNA]</scope>
    <source>
        <strain evidence="1 2">DSM 17393</strain>
    </source>
</reference>
<protein>
    <submittedName>
        <fullName evidence="1">Uncharacterized protein</fullName>
    </submittedName>
</protein>
<name>B3CAM4_9BACE</name>
<dbReference type="AlphaFoldDB" id="B3CAM4"/>
<accession>B3CAM4</accession>
<dbReference type="STRING" id="471870.BACINT_01539"/>
<evidence type="ECO:0000313" key="2">
    <source>
        <dbReference type="Proteomes" id="UP000004596"/>
    </source>
</evidence>
<sequence length="44" mass="5211">MDTYMVFCHNDIQTCKIQNEYTNGQIAYTFYPLKEESQVQSSLQ</sequence>
<proteinExistence type="predicted"/>
<organism evidence="1 2">
    <name type="scientific">Bacteroides intestinalis DSM 17393</name>
    <dbReference type="NCBI Taxonomy" id="471870"/>
    <lineage>
        <taxon>Bacteria</taxon>
        <taxon>Pseudomonadati</taxon>
        <taxon>Bacteroidota</taxon>
        <taxon>Bacteroidia</taxon>
        <taxon>Bacteroidales</taxon>
        <taxon>Bacteroidaceae</taxon>
        <taxon>Bacteroides</taxon>
    </lineage>
</organism>
<comment type="caution">
    <text evidence="1">The sequence shown here is derived from an EMBL/GenBank/DDBJ whole genome shotgun (WGS) entry which is preliminary data.</text>
</comment>
<gene>
    <name evidence="1" type="ORF">BACINT_01539</name>
</gene>